<reference evidence="2 3" key="1">
    <citation type="submission" date="2017-09" db="EMBL/GenBank/DDBJ databases">
        <title>Metagenomic Analysis Reveals Denitrifying Candidatus Accumulibacter and Flanking Population as a Source of N2O.</title>
        <authorList>
            <person name="Gao H."/>
            <person name="Mao Y."/>
            <person name="Zhao X."/>
            <person name="Liu W.-T."/>
            <person name="Zhang T."/>
            <person name="Wells G."/>
        </authorList>
    </citation>
    <scope>NUCLEOTIDE SEQUENCE [LARGE SCALE GENOMIC DNA]</scope>
    <source>
        <strain evidence="2">CANDO_2_IC</strain>
    </source>
</reference>
<proteinExistence type="predicted"/>
<evidence type="ECO:0000313" key="2">
    <source>
        <dbReference type="EMBL" id="MQM30958.1"/>
    </source>
</evidence>
<evidence type="ECO:0000256" key="1">
    <source>
        <dbReference type="SAM" id="MobiDB-lite"/>
    </source>
</evidence>
<organism evidence="2 3">
    <name type="scientific">Candidatus Accumulibacter phosphatis</name>
    <dbReference type="NCBI Taxonomy" id="327160"/>
    <lineage>
        <taxon>Bacteria</taxon>
        <taxon>Pseudomonadati</taxon>
        <taxon>Pseudomonadota</taxon>
        <taxon>Betaproteobacteria</taxon>
        <taxon>Candidatus Accumulibacter</taxon>
    </lineage>
</organism>
<sequence length="110" mass="12121">MGAAAALEQLAWRFFGRESGLSIVARRGRHLALRLALSGPRRPVALIQVNHCRSFCSSSSRKFPAASPRTGARGGFDLADRRQAGDNGLSRDRQQNLWTTGNDGDLSRRW</sequence>
<protein>
    <submittedName>
        <fullName evidence="2">Uncharacterized protein</fullName>
    </submittedName>
</protein>
<feature type="region of interest" description="Disordered" evidence="1">
    <location>
        <begin position="57"/>
        <end position="110"/>
    </location>
</feature>
<dbReference type="AlphaFoldDB" id="A0A6A7RU60"/>
<gene>
    <name evidence="2" type="ORF">CRU78_10720</name>
</gene>
<dbReference type="Proteomes" id="UP000342300">
    <property type="component" value="Unassembled WGS sequence"/>
</dbReference>
<name>A0A6A7RU60_9PROT</name>
<evidence type="ECO:0000313" key="3">
    <source>
        <dbReference type="Proteomes" id="UP000342300"/>
    </source>
</evidence>
<accession>A0A6A7RU60</accession>
<dbReference type="EMBL" id="PDHS01000242">
    <property type="protein sequence ID" value="MQM30958.1"/>
    <property type="molecule type" value="Genomic_DNA"/>
</dbReference>
<comment type="caution">
    <text evidence="2">The sequence shown here is derived from an EMBL/GenBank/DDBJ whole genome shotgun (WGS) entry which is preliminary data.</text>
</comment>
<feature type="compositionally biased region" description="Basic and acidic residues" evidence="1">
    <location>
        <begin position="78"/>
        <end position="94"/>
    </location>
</feature>